<keyword evidence="2" id="KW-1185">Reference proteome</keyword>
<evidence type="ECO:0000313" key="2">
    <source>
        <dbReference type="Proteomes" id="UP000501802"/>
    </source>
</evidence>
<dbReference type="RefSeq" id="WP_167210022.1">
    <property type="nucleotide sequence ID" value="NZ_CP050063.1"/>
</dbReference>
<accession>A0A6G9APE1</accession>
<reference evidence="1 2" key="1">
    <citation type="submission" date="2020-03" db="EMBL/GenBank/DDBJ databases">
        <authorList>
            <person name="Kim M.K."/>
        </authorList>
    </citation>
    <scope>NUCLEOTIDE SEQUENCE [LARGE SCALE GENOMIC DNA]</scope>
    <source>
        <strain evidence="1 2">BT328</strain>
    </source>
</reference>
<name>A0A6G9APE1_9BACT</name>
<protein>
    <submittedName>
        <fullName evidence="1">T9SS type A sorting domain-containing protein</fullName>
    </submittedName>
</protein>
<gene>
    <name evidence="1" type="ORF">G8759_17110</name>
</gene>
<organism evidence="1 2">
    <name type="scientific">Spirosoma aureum</name>
    <dbReference type="NCBI Taxonomy" id="2692134"/>
    <lineage>
        <taxon>Bacteria</taxon>
        <taxon>Pseudomonadati</taxon>
        <taxon>Bacteroidota</taxon>
        <taxon>Cytophagia</taxon>
        <taxon>Cytophagales</taxon>
        <taxon>Cytophagaceae</taxon>
        <taxon>Spirosoma</taxon>
    </lineage>
</organism>
<proteinExistence type="predicted"/>
<dbReference type="Proteomes" id="UP000501802">
    <property type="component" value="Chromosome"/>
</dbReference>
<dbReference type="AlphaFoldDB" id="A0A6G9APE1"/>
<sequence>MKTILRHAVLLLLINQLINVAWTYAQTISLIPEVEQGHNYTGFMDARQYASTYQPVIFKGSLYSMYTDPANRGRLAKFNGTSVTLLPNPDDGYGFTGNQIVFNDAIYCQYRDANYVFRLARFDGNNFSLLPNPDNGWGHDGFLAILDNTLYSRYLDANSNCRLAKISTTNSTATFAIVGVSGISCMPQSDGKNAITFTPQYTGLTGQSVTFSVTNELPPTTAPGPYTLNLYSDNPAVTLKARQEGTTEEASYVFNWKLACGSLRQAATETLTVINIKAIPNPVSGQTVDIEVQGAGGQLIIYQVVSERGYPISQLRVEKAEANERQTLRLGNTPGTYIVKVSTLTQVKALTVIKQ</sequence>
<dbReference type="EMBL" id="CP050063">
    <property type="protein sequence ID" value="QIP14209.1"/>
    <property type="molecule type" value="Genomic_DNA"/>
</dbReference>
<evidence type="ECO:0000313" key="1">
    <source>
        <dbReference type="EMBL" id="QIP14209.1"/>
    </source>
</evidence>
<dbReference type="KEGG" id="spib:G8759_17110"/>